<evidence type="ECO:0000313" key="2">
    <source>
        <dbReference type="EMBL" id="KAK7757440.1"/>
    </source>
</evidence>
<name>A0AAN9UXM6_9PEZI</name>
<dbReference type="InterPro" id="IPR011611">
    <property type="entry name" value="PfkB_dom"/>
</dbReference>
<reference evidence="2 3" key="1">
    <citation type="submission" date="2024-02" db="EMBL/GenBank/DDBJ databases">
        <title>De novo assembly and annotation of 12 fungi associated with fruit tree decline syndrome in Ontario, Canada.</title>
        <authorList>
            <person name="Sulman M."/>
            <person name="Ellouze W."/>
            <person name="Ilyukhin E."/>
        </authorList>
    </citation>
    <scope>NUCLEOTIDE SEQUENCE [LARGE SCALE GENOMIC DNA]</scope>
    <source>
        <strain evidence="2 3">M11/M66-122</strain>
    </source>
</reference>
<feature type="domain" description="Carbohydrate kinase PfkB" evidence="1">
    <location>
        <begin position="119"/>
        <end position="248"/>
    </location>
</feature>
<sequence>MGARLFALGPESKSVGCIVMAGHDFPEVVLQQIRSWDLDLVVHEVLDKTSTRGLLKYGDLDFGRSADVLHSLAKPDDIEKQTHAVLEARASLSLHRKPYIIWEPLPPFCISENGDAHLRACRFVDIFSPNHIELGKLVHPGSDLAASFDRSVVEMYAQRIVDHGIGQEGRGTAVIRCGEHGCLVSSSSYGPRWFPTYYDPSSPKVVDTTGAGNAFLGGFAIALAKTDDLTEATIHGMVSASFALEQIGLPVQGGSGGHETWNDVEVSQRLEEYRKRLQDLPTE</sequence>
<protein>
    <recommendedName>
        <fullName evidence="1">Carbohydrate kinase PfkB domain-containing protein</fullName>
    </recommendedName>
</protein>
<evidence type="ECO:0000259" key="1">
    <source>
        <dbReference type="Pfam" id="PF00294"/>
    </source>
</evidence>
<dbReference type="Proteomes" id="UP001320420">
    <property type="component" value="Unassembled WGS sequence"/>
</dbReference>
<dbReference type="EMBL" id="JAKJXP020000002">
    <property type="protein sequence ID" value="KAK7757440.1"/>
    <property type="molecule type" value="Genomic_DNA"/>
</dbReference>
<accession>A0AAN9UXM6</accession>
<dbReference type="AlphaFoldDB" id="A0AAN9UXM6"/>
<dbReference type="PANTHER" id="PTHR47098">
    <property type="entry name" value="PROTEIN MAK32"/>
    <property type="match status" value="1"/>
</dbReference>
<dbReference type="SUPFAM" id="SSF53613">
    <property type="entry name" value="Ribokinase-like"/>
    <property type="match status" value="1"/>
</dbReference>
<dbReference type="Gene3D" id="3.40.1190.20">
    <property type="match status" value="1"/>
</dbReference>
<dbReference type="PANTHER" id="PTHR47098:SF1">
    <property type="entry name" value="PFKB FAMILY CARBOHYDRATE KINASE SUPERFAMILY (AFU_ORTHOLOGUE AFUA_4G09500)"/>
    <property type="match status" value="1"/>
</dbReference>
<organism evidence="2 3">
    <name type="scientific">Diatrype stigma</name>
    <dbReference type="NCBI Taxonomy" id="117547"/>
    <lineage>
        <taxon>Eukaryota</taxon>
        <taxon>Fungi</taxon>
        <taxon>Dikarya</taxon>
        <taxon>Ascomycota</taxon>
        <taxon>Pezizomycotina</taxon>
        <taxon>Sordariomycetes</taxon>
        <taxon>Xylariomycetidae</taxon>
        <taxon>Xylariales</taxon>
        <taxon>Diatrypaceae</taxon>
        <taxon>Diatrype</taxon>
    </lineage>
</organism>
<dbReference type="Pfam" id="PF00294">
    <property type="entry name" value="PfkB"/>
    <property type="match status" value="1"/>
</dbReference>
<keyword evidence="3" id="KW-1185">Reference proteome</keyword>
<comment type="caution">
    <text evidence="2">The sequence shown here is derived from an EMBL/GenBank/DDBJ whole genome shotgun (WGS) entry which is preliminary data.</text>
</comment>
<dbReference type="InterPro" id="IPR029056">
    <property type="entry name" value="Ribokinase-like"/>
</dbReference>
<evidence type="ECO:0000313" key="3">
    <source>
        <dbReference type="Proteomes" id="UP001320420"/>
    </source>
</evidence>
<proteinExistence type="predicted"/>
<gene>
    <name evidence="2" type="ORF">SLS62_000455</name>
</gene>